<reference evidence="5 6" key="1">
    <citation type="journal article" date="2021" name="Commun. Biol.">
        <title>The genome of Shorea leprosula (Dipterocarpaceae) highlights the ecological relevance of drought in aseasonal tropical rainforests.</title>
        <authorList>
            <person name="Ng K.K.S."/>
            <person name="Kobayashi M.J."/>
            <person name="Fawcett J.A."/>
            <person name="Hatakeyama M."/>
            <person name="Paape T."/>
            <person name="Ng C.H."/>
            <person name="Ang C.C."/>
            <person name="Tnah L.H."/>
            <person name="Lee C.T."/>
            <person name="Nishiyama T."/>
            <person name="Sese J."/>
            <person name="O'Brien M.J."/>
            <person name="Copetti D."/>
            <person name="Mohd Noor M.I."/>
            <person name="Ong R.C."/>
            <person name="Putra M."/>
            <person name="Sireger I.Z."/>
            <person name="Indrioko S."/>
            <person name="Kosugi Y."/>
            <person name="Izuno A."/>
            <person name="Isagi Y."/>
            <person name="Lee S.L."/>
            <person name="Shimizu K.K."/>
        </authorList>
    </citation>
    <scope>NUCLEOTIDE SEQUENCE [LARGE SCALE GENOMIC DNA]</scope>
    <source>
        <strain evidence="5">214</strain>
    </source>
</reference>
<dbReference type="InterPro" id="IPR036736">
    <property type="entry name" value="ACP-like_sf"/>
</dbReference>
<evidence type="ECO:0000313" key="6">
    <source>
        <dbReference type="Proteomes" id="UP001054252"/>
    </source>
</evidence>
<feature type="domain" description="Carrier" evidence="4">
    <location>
        <begin position="11"/>
        <end position="86"/>
    </location>
</feature>
<dbReference type="PROSITE" id="PS50075">
    <property type="entry name" value="CARRIER"/>
    <property type="match status" value="1"/>
</dbReference>
<keyword evidence="6" id="KW-1185">Reference proteome</keyword>
<evidence type="ECO:0000256" key="1">
    <source>
        <dbReference type="ARBA" id="ARBA00010930"/>
    </source>
</evidence>
<gene>
    <name evidence="5" type="ORF">SLEP1_g11371</name>
</gene>
<dbReference type="GO" id="GO:0005739">
    <property type="term" value="C:mitochondrion"/>
    <property type="evidence" value="ECO:0007669"/>
    <property type="project" value="TreeGrafter"/>
</dbReference>
<protein>
    <recommendedName>
        <fullName evidence="4">Carrier domain-containing protein</fullName>
    </recommendedName>
</protein>
<dbReference type="EMBL" id="BPVZ01000012">
    <property type="protein sequence ID" value="GKU98357.1"/>
    <property type="molecule type" value="Genomic_DNA"/>
</dbReference>
<dbReference type="InterPro" id="IPR009081">
    <property type="entry name" value="PP-bd_ACP"/>
</dbReference>
<comment type="similarity">
    <text evidence="1">Belongs to the acyl carrier protein (ACP) family.</text>
</comment>
<dbReference type="InterPro" id="IPR003231">
    <property type="entry name" value="ACP"/>
</dbReference>
<organism evidence="5 6">
    <name type="scientific">Rubroshorea leprosula</name>
    <dbReference type="NCBI Taxonomy" id="152421"/>
    <lineage>
        <taxon>Eukaryota</taxon>
        <taxon>Viridiplantae</taxon>
        <taxon>Streptophyta</taxon>
        <taxon>Embryophyta</taxon>
        <taxon>Tracheophyta</taxon>
        <taxon>Spermatophyta</taxon>
        <taxon>Magnoliopsida</taxon>
        <taxon>eudicotyledons</taxon>
        <taxon>Gunneridae</taxon>
        <taxon>Pentapetalae</taxon>
        <taxon>rosids</taxon>
        <taxon>malvids</taxon>
        <taxon>Malvales</taxon>
        <taxon>Dipterocarpaceae</taxon>
        <taxon>Rubroshorea</taxon>
    </lineage>
</organism>
<dbReference type="Proteomes" id="UP001054252">
    <property type="component" value="Unassembled WGS sequence"/>
</dbReference>
<dbReference type="Gene3D" id="1.10.1200.10">
    <property type="entry name" value="ACP-like"/>
    <property type="match status" value="1"/>
</dbReference>
<sequence>MSAPAYSLEKHEVTTRVLDLLRSIPFIDPSKVITTANFKQDLQLYVLDNVEVMMAVVEEFALDIPDNDGQKIATTAHLIDNITAHPQA</sequence>
<dbReference type="AlphaFoldDB" id="A0AAV5IKI3"/>
<dbReference type="GO" id="GO:0000035">
    <property type="term" value="F:acyl binding"/>
    <property type="evidence" value="ECO:0007669"/>
    <property type="project" value="TreeGrafter"/>
</dbReference>
<evidence type="ECO:0000313" key="5">
    <source>
        <dbReference type="EMBL" id="GKU98357.1"/>
    </source>
</evidence>
<dbReference type="GO" id="GO:0000036">
    <property type="term" value="F:acyl carrier activity"/>
    <property type="evidence" value="ECO:0007669"/>
    <property type="project" value="TreeGrafter"/>
</dbReference>
<evidence type="ECO:0000256" key="2">
    <source>
        <dbReference type="ARBA" id="ARBA00022450"/>
    </source>
</evidence>
<keyword evidence="3" id="KW-0597">Phosphoprotein</keyword>
<evidence type="ECO:0000259" key="4">
    <source>
        <dbReference type="PROSITE" id="PS50075"/>
    </source>
</evidence>
<proteinExistence type="inferred from homology"/>
<name>A0AAV5IKI3_9ROSI</name>
<dbReference type="PANTHER" id="PTHR20863:SF75">
    <property type="entry name" value="ACYL CARRIER PROTEIN"/>
    <property type="match status" value="1"/>
</dbReference>
<dbReference type="PANTHER" id="PTHR20863">
    <property type="entry name" value="ACYL CARRIER PROTEIN"/>
    <property type="match status" value="1"/>
</dbReference>
<comment type="caution">
    <text evidence="5">The sequence shown here is derived from an EMBL/GenBank/DDBJ whole genome shotgun (WGS) entry which is preliminary data.</text>
</comment>
<keyword evidence="2" id="KW-0596">Phosphopantetheine</keyword>
<accession>A0AAV5IKI3</accession>
<evidence type="ECO:0000256" key="3">
    <source>
        <dbReference type="ARBA" id="ARBA00022553"/>
    </source>
</evidence>
<dbReference type="SUPFAM" id="SSF47336">
    <property type="entry name" value="ACP-like"/>
    <property type="match status" value="1"/>
</dbReference>